<dbReference type="GO" id="GO:0005634">
    <property type="term" value="C:nucleus"/>
    <property type="evidence" value="ECO:0007669"/>
    <property type="project" value="UniProtKB-SubCell"/>
</dbReference>
<evidence type="ECO:0000256" key="5">
    <source>
        <dbReference type="ARBA" id="ARBA00023242"/>
    </source>
</evidence>
<keyword evidence="5" id="KW-0539">Nucleus</keyword>
<dbReference type="AlphaFoldDB" id="A0A2G8KW25"/>
<protein>
    <submittedName>
        <fullName evidence="9">Putative MLX-interacting protein</fullName>
    </submittedName>
</protein>
<feature type="domain" description="BHLH" evidence="8">
    <location>
        <begin position="707"/>
        <end position="765"/>
    </location>
</feature>
<feature type="region of interest" description="Disordered" evidence="7">
    <location>
        <begin position="609"/>
        <end position="628"/>
    </location>
</feature>
<sequence>MKIWLRLRDKGSAQTEPLGWAQDIETRDRLRLRFGSDIDIRDWLRLCLFGLGSYIDIRDWLRFRIKISSDIDIRDWLRLSFWVGSDIDTRDWLRFRIKIWLMDVQDGSGTLEFKTPKPKRLANTKMSYIERVRINSAVWRSWHIQYVKKQTSAVCQFSSPLPETSTRLVSDVIQGKTALTGYKPEELGAVVRNYNKWRTFSRDILTHRPMLLASEGEENAIDLDSPHPPLSPGTGGKLVNDDLFKDFADTLFISTKTNRFRPPAPKKVTQEINYNPDYLQPDLSTLMYEVDDEFMEAVTSVEAMLSKTPTKCDPRQLGLMDSVPDSYFSENLSSLLTDMEQPQVIQAGGRPALSHFNNEQTTPPPHKSVSFSAPTTPRQQSAASSPGYGMPIDYEFPATLQGYDHNGSNRVQTAKQPMPYRQTQQRNSAYMNPAFLRNDPNQPMGVGGNHVVQQHPTIMETLQNAPILPNTQPNTISTHVTPETKMEPVSPSHPGSLGGSSTAIFTPASSSEISVGNFTYQIGETSPVQLPQFNEVPWPPSTTINSNQLSLLGIEGGQTFTLQGNQLITHGPIYTSSQDQEMMDYGQFQTLPPQTSSQEVFKQPTIDVSISSGMKSPKGNKRSSSQLESANIYEAFNRKKSTGGLDQTMQREEQDRQAKSIPSSCQASNASSAASSPGNDSDFTAYYSNHKKRTNADVSGQDDKHTRRKRKHLDSEHKRRYNIQSCLEELQKVVPSMNNGSSREQPSKYSTAILLQKAHEHICSMKGQVEALKNEEQEIKQQITELSDEIEQCQDALPDTGAPVNSQNDAQISQMVDEYLETEMVKNWKFWIVSLKIFENFLLLCFNFLV</sequence>
<dbReference type="OrthoDB" id="6022628at2759"/>
<keyword evidence="10" id="KW-1185">Reference proteome</keyword>
<dbReference type="SUPFAM" id="SSF47459">
    <property type="entry name" value="HLH, helix-loop-helix DNA-binding domain"/>
    <property type="match status" value="1"/>
</dbReference>
<dbReference type="CDD" id="cd21739">
    <property type="entry name" value="NES2-NLS_ChREBP-like"/>
    <property type="match status" value="1"/>
</dbReference>
<feature type="compositionally biased region" description="Basic and acidic residues" evidence="7">
    <location>
        <begin position="649"/>
        <end position="658"/>
    </location>
</feature>
<proteinExistence type="predicted"/>
<evidence type="ECO:0000313" key="9">
    <source>
        <dbReference type="EMBL" id="PIK52213.1"/>
    </source>
</evidence>
<keyword evidence="2" id="KW-0805">Transcription regulation</keyword>
<feature type="region of interest" description="Disordered" evidence="7">
    <location>
        <begin position="638"/>
        <end position="719"/>
    </location>
</feature>
<name>A0A2G8KW25_STIJA</name>
<accession>A0A2G8KW25</accession>
<feature type="region of interest" description="Disordered" evidence="7">
    <location>
        <begin position="353"/>
        <end position="390"/>
    </location>
</feature>
<dbReference type="EMBL" id="MRZV01000339">
    <property type="protein sequence ID" value="PIK52213.1"/>
    <property type="molecule type" value="Genomic_DNA"/>
</dbReference>
<evidence type="ECO:0000256" key="7">
    <source>
        <dbReference type="SAM" id="MobiDB-lite"/>
    </source>
</evidence>
<keyword evidence="4" id="KW-0804">Transcription</keyword>
<keyword evidence="3" id="KW-0238">DNA-binding</keyword>
<dbReference type="SMART" id="SM00353">
    <property type="entry name" value="HLH"/>
    <property type="match status" value="1"/>
</dbReference>
<comment type="caution">
    <text evidence="9">The sequence shown here is derived from an EMBL/GenBank/DDBJ whole genome shotgun (WGS) entry which is preliminary data.</text>
</comment>
<gene>
    <name evidence="9" type="ORF">BSL78_10915</name>
</gene>
<feature type="compositionally biased region" description="Polar residues" evidence="7">
    <location>
        <begin position="369"/>
        <end position="384"/>
    </location>
</feature>
<dbReference type="Gene3D" id="4.10.280.10">
    <property type="entry name" value="Helix-loop-helix DNA-binding domain"/>
    <property type="match status" value="1"/>
</dbReference>
<dbReference type="InterPro" id="IPR036638">
    <property type="entry name" value="HLH_DNA-bd_sf"/>
</dbReference>
<dbReference type="PANTHER" id="PTHR15741:SF37">
    <property type="entry name" value="LD38259P"/>
    <property type="match status" value="1"/>
</dbReference>
<dbReference type="PROSITE" id="PS50888">
    <property type="entry name" value="BHLH"/>
    <property type="match status" value="1"/>
</dbReference>
<dbReference type="GO" id="GO:0000978">
    <property type="term" value="F:RNA polymerase II cis-regulatory region sequence-specific DNA binding"/>
    <property type="evidence" value="ECO:0007669"/>
    <property type="project" value="TreeGrafter"/>
</dbReference>
<dbReference type="PANTHER" id="PTHR15741">
    <property type="entry name" value="BASIC HELIX-LOOP-HELIX ZIP TRANSCRIPTION FACTOR"/>
    <property type="match status" value="1"/>
</dbReference>
<feature type="compositionally biased region" description="Low complexity" evidence="7">
    <location>
        <begin position="660"/>
        <end position="676"/>
    </location>
</feature>
<evidence type="ECO:0000313" key="10">
    <source>
        <dbReference type="Proteomes" id="UP000230750"/>
    </source>
</evidence>
<dbReference type="CDD" id="cd11405">
    <property type="entry name" value="bHLHzip_MLXIP_like"/>
    <property type="match status" value="1"/>
</dbReference>
<dbReference type="GO" id="GO:0000981">
    <property type="term" value="F:DNA-binding transcription factor activity, RNA polymerase II-specific"/>
    <property type="evidence" value="ECO:0007669"/>
    <property type="project" value="TreeGrafter"/>
</dbReference>
<evidence type="ECO:0000256" key="3">
    <source>
        <dbReference type="ARBA" id="ARBA00023125"/>
    </source>
</evidence>
<evidence type="ECO:0000256" key="2">
    <source>
        <dbReference type="ARBA" id="ARBA00023015"/>
    </source>
</evidence>
<evidence type="ECO:0000256" key="6">
    <source>
        <dbReference type="SAM" id="Coils"/>
    </source>
</evidence>
<dbReference type="InterPro" id="IPR011598">
    <property type="entry name" value="bHLH_dom"/>
</dbReference>
<comment type="subcellular location">
    <subcellularLocation>
        <location evidence="1">Nucleus</location>
    </subcellularLocation>
</comment>
<evidence type="ECO:0000256" key="4">
    <source>
        <dbReference type="ARBA" id="ARBA00023163"/>
    </source>
</evidence>
<evidence type="ECO:0000259" key="8">
    <source>
        <dbReference type="PROSITE" id="PS50888"/>
    </source>
</evidence>
<dbReference type="InterPro" id="IPR052207">
    <property type="entry name" value="Max-like/E-box_TFs"/>
</dbReference>
<keyword evidence="6" id="KW-0175">Coiled coil</keyword>
<evidence type="ECO:0000256" key="1">
    <source>
        <dbReference type="ARBA" id="ARBA00004123"/>
    </source>
</evidence>
<dbReference type="STRING" id="307972.A0A2G8KW25"/>
<reference evidence="9 10" key="1">
    <citation type="journal article" date="2017" name="PLoS Biol.">
        <title>The sea cucumber genome provides insights into morphological evolution and visceral regeneration.</title>
        <authorList>
            <person name="Zhang X."/>
            <person name="Sun L."/>
            <person name="Yuan J."/>
            <person name="Sun Y."/>
            <person name="Gao Y."/>
            <person name="Zhang L."/>
            <person name="Li S."/>
            <person name="Dai H."/>
            <person name="Hamel J.F."/>
            <person name="Liu C."/>
            <person name="Yu Y."/>
            <person name="Liu S."/>
            <person name="Lin W."/>
            <person name="Guo K."/>
            <person name="Jin S."/>
            <person name="Xu P."/>
            <person name="Storey K.B."/>
            <person name="Huan P."/>
            <person name="Zhang T."/>
            <person name="Zhou Y."/>
            <person name="Zhang J."/>
            <person name="Lin C."/>
            <person name="Li X."/>
            <person name="Xing L."/>
            <person name="Huo D."/>
            <person name="Sun M."/>
            <person name="Wang L."/>
            <person name="Mercier A."/>
            <person name="Li F."/>
            <person name="Yang H."/>
            <person name="Xiang J."/>
        </authorList>
    </citation>
    <scope>NUCLEOTIDE SEQUENCE [LARGE SCALE GENOMIC DNA]</scope>
    <source>
        <strain evidence="9">Shaxun</strain>
        <tissue evidence="9">Muscle</tissue>
    </source>
</reference>
<organism evidence="9 10">
    <name type="scientific">Stichopus japonicus</name>
    <name type="common">Sea cucumber</name>
    <dbReference type="NCBI Taxonomy" id="307972"/>
    <lineage>
        <taxon>Eukaryota</taxon>
        <taxon>Metazoa</taxon>
        <taxon>Echinodermata</taxon>
        <taxon>Eleutherozoa</taxon>
        <taxon>Echinozoa</taxon>
        <taxon>Holothuroidea</taxon>
        <taxon>Aspidochirotacea</taxon>
        <taxon>Aspidochirotida</taxon>
        <taxon>Stichopodidae</taxon>
        <taxon>Apostichopus</taxon>
    </lineage>
</organism>
<feature type="coiled-coil region" evidence="6">
    <location>
        <begin position="765"/>
        <end position="796"/>
    </location>
</feature>
<dbReference type="GO" id="GO:0046983">
    <property type="term" value="F:protein dimerization activity"/>
    <property type="evidence" value="ECO:0007669"/>
    <property type="project" value="InterPro"/>
</dbReference>
<dbReference type="Proteomes" id="UP000230750">
    <property type="component" value="Unassembled WGS sequence"/>
</dbReference>
<dbReference type="Pfam" id="PF00010">
    <property type="entry name" value="HLH"/>
    <property type="match status" value="1"/>
</dbReference>